<dbReference type="InterPro" id="IPR036397">
    <property type="entry name" value="RNaseH_sf"/>
</dbReference>
<dbReference type="Gene3D" id="3.30.420.10">
    <property type="entry name" value="Ribonuclease H-like superfamily/Ribonuclease H"/>
    <property type="match status" value="1"/>
</dbReference>
<dbReference type="GO" id="GO:0003677">
    <property type="term" value="F:DNA binding"/>
    <property type="evidence" value="ECO:0007669"/>
    <property type="project" value="InterPro"/>
</dbReference>
<keyword evidence="3" id="KW-0235">DNA replication</keyword>
<reference evidence="12 13" key="1">
    <citation type="journal article" date="2017" name="Front. Microbiol.">
        <title>Genomic Characterization of Dairy Associated Leuconostoc Species and Diversity of Leuconostocs in Undefined Mixed Mesophilic Starter Cultures.</title>
        <authorList>
            <person name="Frantzen C.A."/>
            <person name="Kot W."/>
            <person name="Pedersen T.B."/>
            <person name="Ardo Y.M."/>
            <person name="Broadbent J.R."/>
            <person name="Neve H."/>
            <person name="Hansen L.H."/>
            <person name="Dal Bello F."/>
            <person name="Ostlie H.M."/>
            <person name="Kleppen H.P."/>
            <person name="Vogensen F.K."/>
            <person name="Holo H."/>
        </authorList>
    </citation>
    <scope>NUCLEOTIDE SEQUENCE [LARGE SCALE GENOMIC DNA]</scope>
    <source>
        <strain evidence="12 13">LMGCF08</strain>
    </source>
</reference>
<dbReference type="PANTHER" id="PTHR30231">
    <property type="entry name" value="DNA POLYMERASE III SUBUNIT EPSILON"/>
    <property type="match status" value="1"/>
</dbReference>
<dbReference type="InterPro" id="IPR014013">
    <property type="entry name" value="Helic_SF1/SF2_ATP-bd_DinG/Rad3"/>
</dbReference>
<dbReference type="NCBIfam" id="TIGR00573">
    <property type="entry name" value="dnaq"/>
    <property type="match status" value="1"/>
</dbReference>
<evidence type="ECO:0000256" key="6">
    <source>
        <dbReference type="ARBA" id="ARBA00022801"/>
    </source>
</evidence>
<keyword evidence="6" id="KW-0378">Hydrolase</keyword>
<dbReference type="eggNOG" id="COG2176">
    <property type="taxonomic scope" value="Bacteria"/>
</dbReference>
<keyword evidence="1" id="KW-0808">Transferase</keyword>
<evidence type="ECO:0000313" key="12">
    <source>
        <dbReference type="EMBL" id="ORI97795.1"/>
    </source>
</evidence>
<dbReference type="InterPro" id="IPR006054">
    <property type="entry name" value="DnaQ"/>
</dbReference>
<keyword evidence="7" id="KW-0269">Exonuclease</keyword>
<accession>A0A1X0VDJ7</accession>
<evidence type="ECO:0000256" key="7">
    <source>
        <dbReference type="ARBA" id="ARBA00022839"/>
    </source>
</evidence>
<dbReference type="STRING" id="33968.BMS77_04575"/>
<dbReference type="EMBL" id="MPLS01000014">
    <property type="protein sequence ID" value="ORI97795.1"/>
    <property type="molecule type" value="Genomic_DNA"/>
</dbReference>
<dbReference type="Pfam" id="PF00929">
    <property type="entry name" value="RNase_T"/>
    <property type="match status" value="1"/>
</dbReference>
<sequence>MNANNTFVVLDLETTGQSVAKGGRIIQIGMTFIRQRKIVDHFESFVNPGQLIDRQIQQLTHISQKDVQHAPYFDEIAPMLQSLLSDAVIIAHNINFDYPYLNDEFERTGFPALQTSAIDTVQLAQILLPTAPGYRLLDLTTYLDINLVNAHRANADAHATALLFLEMWRRAEQLPSVVLQQLQTGDWPLLRQTQQFLKLVRPKGTQQFDVQDKVALQINQQVSSANLKDIQPIDYPVSVAEKRSLFGEWLTQNEAQEFLMDRTHRFLTKRSDGLLTVLTAPRMGKTIAYLIPVILSQQNTVLLTNDDSLQMQQLALLEKLSSLFDVPFRSAILYDPSAYIDLPSFIKTLAVHDSSQIQLAKARLLVWLTQTKTGLLQEISIGLHNLDIIQDIRGNEKSEFFKRARQNADVANVLIMNFQTFFTQNQSLRQKRHIQQWPLVVMETPAQFVDDLRQYFHVSFNVTALKNDLKGIAHQEITGLTHKQRLFIRQSTSEALKILKQLTQSESIKTNLKRAERLALVISHISQLLALTDAHLPQEFQLLESQLDKITRLQAQDDVVSGSEQISENGQSQTILSFDVLERAIYHKKFVAHIRKLLVVSEFLPTAVTDFLRDVPDTWTMERDFVHDDRKPVQLVQLQKKSPILHLQAMTQEDVGEIMIIVPTEERVNHWYQKIKYAVTTNYNIVAEGVTGSLEKIQRQSQTNRQNIVIVTPKIFGTMWQRDQELPAIVLVPERDVWQPVARLASVLNQMQRHQSAMLVTQLNAMQRNRFKQQLSIVPFDVDHDLVTQYHEIFSHR</sequence>
<dbReference type="InterPro" id="IPR013520">
    <property type="entry name" value="Ribonucl_H"/>
</dbReference>
<evidence type="ECO:0000256" key="2">
    <source>
        <dbReference type="ARBA" id="ARBA00022695"/>
    </source>
</evidence>
<feature type="domain" description="Helicase ATP-binding" evidence="11">
    <location>
        <begin position="242"/>
        <end position="506"/>
    </location>
</feature>
<dbReference type="SMART" id="SM00479">
    <property type="entry name" value="EXOIII"/>
    <property type="match status" value="1"/>
</dbReference>
<evidence type="ECO:0000256" key="1">
    <source>
        <dbReference type="ARBA" id="ARBA00022679"/>
    </source>
</evidence>
<keyword evidence="8" id="KW-0067">ATP-binding</keyword>
<evidence type="ECO:0000256" key="3">
    <source>
        <dbReference type="ARBA" id="ARBA00022705"/>
    </source>
</evidence>
<evidence type="ECO:0000256" key="8">
    <source>
        <dbReference type="ARBA" id="ARBA00022840"/>
    </source>
</evidence>
<comment type="caution">
    <text evidence="12">The sequence shown here is derived from an EMBL/GenBank/DDBJ whole genome shotgun (WGS) entry which is preliminary data.</text>
</comment>
<evidence type="ECO:0000256" key="5">
    <source>
        <dbReference type="ARBA" id="ARBA00022741"/>
    </source>
</evidence>
<dbReference type="InterPro" id="IPR012337">
    <property type="entry name" value="RNaseH-like_sf"/>
</dbReference>
<dbReference type="GO" id="GO:0005524">
    <property type="term" value="F:ATP binding"/>
    <property type="evidence" value="ECO:0007669"/>
    <property type="project" value="UniProtKB-KW"/>
</dbReference>
<keyword evidence="9" id="KW-0239">DNA-directed DNA polymerase</keyword>
<dbReference type="GO" id="GO:0008408">
    <property type="term" value="F:3'-5' exonuclease activity"/>
    <property type="evidence" value="ECO:0007669"/>
    <property type="project" value="TreeGrafter"/>
</dbReference>
<evidence type="ECO:0000256" key="4">
    <source>
        <dbReference type="ARBA" id="ARBA00022722"/>
    </source>
</evidence>
<name>A0A1X0VDJ7_LEUPS</name>
<evidence type="ECO:0000313" key="13">
    <source>
        <dbReference type="Proteomes" id="UP000192288"/>
    </source>
</evidence>
<keyword evidence="2" id="KW-0548">Nucleotidyltransferase</keyword>
<dbReference type="GO" id="GO:0003887">
    <property type="term" value="F:DNA-directed DNA polymerase activity"/>
    <property type="evidence" value="ECO:0007669"/>
    <property type="project" value="UniProtKB-KW"/>
</dbReference>
<dbReference type="PANTHER" id="PTHR30231:SF41">
    <property type="entry name" value="DNA POLYMERASE III SUBUNIT EPSILON"/>
    <property type="match status" value="1"/>
</dbReference>
<dbReference type="FunFam" id="3.30.420.10:FF:000045">
    <property type="entry name" value="3'-5' exonuclease DinG"/>
    <property type="match status" value="1"/>
</dbReference>
<dbReference type="eggNOG" id="COG1199">
    <property type="taxonomic scope" value="Bacteria"/>
</dbReference>
<dbReference type="GO" id="GO:0045004">
    <property type="term" value="P:DNA replication proofreading"/>
    <property type="evidence" value="ECO:0007669"/>
    <property type="project" value="TreeGrafter"/>
</dbReference>
<dbReference type="AlphaFoldDB" id="A0A1X0VDJ7"/>
<dbReference type="PROSITE" id="PS51193">
    <property type="entry name" value="HELICASE_ATP_BIND_2"/>
    <property type="match status" value="1"/>
</dbReference>
<dbReference type="InterPro" id="IPR027417">
    <property type="entry name" value="P-loop_NTPase"/>
</dbReference>
<keyword evidence="4" id="KW-0540">Nuclease</keyword>
<gene>
    <name evidence="12" type="ORF">BMR96_05175</name>
</gene>
<dbReference type="GO" id="GO:0005829">
    <property type="term" value="C:cytosol"/>
    <property type="evidence" value="ECO:0007669"/>
    <property type="project" value="TreeGrafter"/>
</dbReference>
<evidence type="ECO:0000256" key="9">
    <source>
        <dbReference type="ARBA" id="ARBA00022932"/>
    </source>
</evidence>
<protein>
    <recommendedName>
        <fullName evidence="10">DNA polymerase III polC-type</fullName>
    </recommendedName>
</protein>
<dbReference type="SUPFAM" id="SSF53098">
    <property type="entry name" value="Ribonuclease H-like"/>
    <property type="match status" value="1"/>
</dbReference>
<dbReference type="Gene3D" id="3.40.50.300">
    <property type="entry name" value="P-loop containing nucleotide triphosphate hydrolases"/>
    <property type="match status" value="1"/>
</dbReference>
<dbReference type="Proteomes" id="UP000192288">
    <property type="component" value="Unassembled WGS sequence"/>
</dbReference>
<proteinExistence type="predicted"/>
<keyword evidence="5" id="KW-0547">Nucleotide-binding</keyword>
<dbReference type="RefSeq" id="WP_080519164.1">
    <property type="nucleotide sequence ID" value="NZ_MPLS01000014.1"/>
</dbReference>
<dbReference type="CDD" id="cd06127">
    <property type="entry name" value="DEDDh"/>
    <property type="match status" value="1"/>
</dbReference>
<evidence type="ECO:0000259" key="11">
    <source>
        <dbReference type="PROSITE" id="PS51193"/>
    </source>
</evidence>
<evidence type="ECO:0000256" key="10">
    <source>
        <dbReference type="ARBA" id="ARBA00070925"/>
    </source>
</evidence>
<organism evidence="12 13">
    <name type="scientific">Leuconostoc pseudomesenteroides</name>
    <dbReference type="NCBI Taxonomy" id="33968"/>
    <lineage>
        <taxon>Bacteria</taxon>
        <taxon>Bacillati</taxon>
        <taxon>Bacillota</taxon>
        <taxon>Bacilli</taxon>
        <taxon>Lactobacillales</taxon>
        <taxon>Lactobacillaceae</taxon>
        <taxon>Leuconostoc</taxon>
    </lineage>
</organism>